<organism evidence="1 2">
    <name type="scientific">Alteromonas australica</name>
    <dbReference type="NCBI Taxonomy" id="589873"/>
    <lineage>
        <taxon>Bacteria</taxon>
        <taxon>Pseudomonadati</taxon>
        <taxon>Pseudomonadota</taxon>
        <taxon>Gammaproteobacteria</taxon>
        <taxon>Alteromonadales</taxon>
        <taxon>Alteromonadaceae</taxon>
        <taxon>Alteromonas/Salinimonas group</taxon>
        <taxon>Alteromonas</taxon>
    </lineage>
</organism>
<dbReference type="AlphaFoldDB" id="A0A350P706"/>
<gene>
    <name evidence="1" type="ORF">DCW74_15220</name>
</gene>
<sequence length="71" mass="8412">MIMAFLLVVLVEGEPIADQFYFRNIQRCNQFAQWVETGKVDLVKDRRVQRQTNISAYCIPKRVNQNTKTYD</sequence>
<name>A0A350P706_9ALTE</name>
<comment type="caution">
    <text evidence="1">The sequence shown here is derived from an EMBL/GenBank/DDBJ whole genome shotgun (WGS) entry which is preliminary data.</text>
</comment>
<dbReference type="Proteomes" id="UP000263517">
    <property type="component" value="Unassembled WGS sequence"/>
</dbReference>
<reference evidence="1 2" key="1">
    <citation type="journal article" date="2018" name="Nat. Biotechnol.">
        <title>A standardized bacterial taxonomy based on genome phylogeny substantially revises the tree of life.</title>
        <authorList>
            <person name="Parks D.H."/>
            <person name="Chuvochina M."/>
            <person name="Waite D.W."/>
            <person name="Rinke C."/>
            <person name="Skarshewski A."/>
            <person name="Chaumeil P.A."/>
            <person name="Hugenholtz P."/>
        </authorList>
    </citation>
    <scope>NUCLEOTIDE SEQUENCE [LARGE SCALE GENOMIC DNA]</scope>
    <source>
        <strain evidence="1">UBA11978</strain>
    </source>
</reference>
<protein>
    <submittedName>
        <fullName evidence="1">Uncharacterized protein</fullName>
    </submittedName>
</protein>
<accession>A0A350P706</accession>
<proteinExistence type="predicted"/>
<evidence type="ECO:0000313" key="2">
    <source>
        <dbReference type="Proteomes" id="UP000263517"/>
    </source>
</evidence>
<evidence type="ECO:0000313" key="1">
    <source>
        <dbReference type="EMBL" id="HAW77073.1"/>
    </source>
</evidence>
<dbReference type="EMBL" id="DNAN01000534">
    <property type="protein sequence ID" value="HAW77073.1"/>
    <property type="molecule type" value="Genomic_DNA"/>
</dbReference>